<evidence type="ECO:0000313" key="5">
    <source>
        <dbReference type="Proteomes" id="UP000594637"/>
    </source>
</evidence>
<dbReference type="SUPFAM" id="SSF52833">
    <property type="entry name" value="Thioredoxin-like"/>
    <property type="match status" value="1"/>
</dbReference>
<keyword evidence="2" id="KW-0812">Transmembrane</keyword>
<dbReference type="EMBL" id="CP063989">
    <property type="protein sequence ID" value="QPL05618.1"/>
    <property type="molecule type" value="Genomic_DNA"/>
</dbReference>
<feature type="compositionally biased region" description="Basic and acidic residues" evidence="1">
    <location>
        <begin position="1"/>
        <end position="31"/>
    </location>
</feature>
<dbReference type="Proteomes" id="UP000594637">
    <property type="component" value="Chromosome"/>
</dbReference>
<feature type="region of interest" description="Disordered" evidence="1">
    <location>
        <begin position="1"/>
        <end position="34"/>
    </location>
</feature>
<dbReference type="Pfam" id="PF13462">
    <property type="entry name" value="Thioredoxin_4"/>
    <property type="match status" value="1"/>
</dbReference>
<accession>A0A7T0PWL9</accession>
<sequence>MASNDRTTKAQRREAARAKAKAMREEQERRDKRARLTRRALIGAAVVGVAGVGGTMYVQSRNRPHLSGGTIVSAKANTSGVPGPVLSDASWTYGGSLEPGSIASGATIVEIFFDYSCHFCAYFENLHHDEITSLVESGDVTVVLRPSKLLRSSWTDMAMNAMGVVLDEQPEASFAFHAALMTLFARIFDTKDQSMATVANIVAAATEAGVSAEVSAGFDAAIKENRYAAWTALGDQTLKNYGVNATPTVLVAGQRTDLNSIGTPTGLTDLIRAGGVAG</sequence>
<evidence type="ECO:0000313" key="4">
    <source>
        <dbReference type="EMBL" id="QPL05618.1"/>
    </source>
</evidence>
<evidence type="ECO:0000256" key="2">
    <source>
        <dbReference type="SAM" id="Phobius"/>
    </source>
</evidence>
<name>A0A7T0PWL9_9ACTO</name>
<keyword evidence="2" id="KW-1133">Transmembrane helix</keyword>
<gene>
    <name evidence="4" type="ORF">ID810_01065</name>
</gene>
<feature type="domain" description="Thioredoxin-like fold" evidence="3">
    <location>
        <begin position="108"/>
        <end position="257"/>
    </location>
</feature>
<protein>
    <submittedName>
        <fullName evidence="4">Thioredoxin domain-containing protein</fullName>
    </submittedName>
</protein>
<evidence type="ECO:0000256" key="1">
    <source>
        <dbReference type="SAM" id="MobiDB-lite"/>
    </source>
</evidence>
<evidence type="ECO:0000259" key="3">
    <source>
        <dbReference type="Pfam" id="PF13462"/>
    </source>
</evidence>
<dbReference type="RefSeq" id="WP_166857103.1">
    <property type="nucleotide sequence ID" value="NZ_CP063989.1"/>
</dbReference>
<feature type="transmembrane region" description="Helical" evidence="2">
    <location>
        <begin position="40"/>
        <end position="58"/>
    </location>
</feature>
<dbReference type="Gene3D" id="3.40.30.10">
    <property type="entry name" value="Glutaredoxin"/>
    <property type="match status" value="1"/>
</dbReference>
<reference evidence="4 5" key="1">
    <citation type="submission" date="2020-11" db="EMBL/GenBank/DDBJ databases">
        <title>Actinomyces sp. ZJ750.</title>
        <authorList>
            <person name="Zhou J."/>
        </authorList>
    </citation>
    <scope>NUCLEOTIDE SEQUENCE [LARGE SCALE GENOMIC DNA]</scope>
    <source>
        <strain evidence="4 5">ZJ750</strain>
    </source>
</reference>
<organism evidence="4 5">
    <name type="scientific">Actinomyces respiraculi</name>
    <dbReference type="NCBI Taxonomy" id="2744574"/>
    <lineage>
        <taxon>Bacteria</taxon>
        <taxon>Bacillati</taxon>
        <taxon>Actinomycetota</taxon>
        <taxon>Actinomycetes</taxon>
        <taxon>Actinomycetales</taxon>
        <taxon>Actinomycetaceae</taxon>
        <taxon>Actinomyces</taxon>
    </lineage>
</organism>
<dbReference type="InterPro" id="IPR036249">
    <property type="entry name" value="Thioredoxin-like_sf"/>
</dbReference>
<dbReference type="InterPro" id="IPR012336">
    <property type="entry name" value="Thioredoxin-like_fold"/>
</dbReference>
<proteinExistence type="predicted"/>
<dbReference type="AlphaFoldDB" id="A0A7T0PWL9"/>
<keyword evidence="5" id="KW-1185">Reference proteome</keyword>
<keyword evidence="2" id="KW-0472">Membrane</keyword>
<dbReference type="KEGG" id="arep:ID810_01065"/>